<sequence length="304" mass="33101">MRNTVLVIALIGLMANGCKSPISDSDPQEDDQAFSNLFGSPQAAGTVAPTDLDEASGLGNSRSNDLYLWSHNDSGGDPVLFLLTQQGADSGRFELEGAQNIDWEDFAIGPGPDDALTYLYAADIGDNNARRESLTIYRVPEPDLNVEDIPATSTLTNVEAIEFVYEDGARDAETLMVDPATKDLYIVTKRESSVILYALPYPQNLVEPDTARRVLVLPFTFATGGDISANGNEVLIKNYQNVYYWAKTGNETIAELLANEPNRLVYTAEPQGEGIGWKSDGSGYFTLSEIDNSDAAIIYSYNKN</sequence>
<evidence type="ECO:0000313" key="3">
    <source>
        <dbReference type="Proteomes" id="UP000199437"/>
    </source>
</evidence>
<feature type="region of interest" description="Disordered" evidence="1">
    <location>
        <begin position="21"/>
        <end position="40"/>
    </location>
</feature>
<dbReference type="OrthoDB" id="9798438at2"/>
<evidence type="ECO:0000313" key="2">
    <source>
        <dbReference type="EMBL" id="SEV88337.1"/>
    </source>
</evidence>
<evidence type="ECO:0008006" key="4">
    <source>
        <dbReference type="Google" id="ProtNLM"/>
    </source>
</evidence>
<protein>
    <recommendedName>
        <fullName evidence="4">PE-PGRS family protein</fullName>
    </recommendedName>
</protein>
<dbReference type="EMBL" id="FOIR01000001">
    <property type="protein sequence ID" value="SEV88337.1"/>
    <property type="molecule type" value="Genomic_DNA"/>
</dbReference>
<keyword evidence="3" id="KW-1185">Reference proteome</keyword>
<dbReference type="RefSeq" id="WP_139177358.1">
    <property type="nucleotide sequence ID" value="NZ_FOIR01000001.1"/>
</dbReference>
<organism evidence="2 3">
    <name type="scientific">Roseivirga pacifica</name>
    <dbReference type="NCBI Taxonomy" id="1267423"/>
    <lineage>
        <taxon>Bacteria</taxon>
        <taxon>Pseudomonadati</taxon>
        <taxon>Bacteroidota</taxon>
        <taxon>Cytophagia</taxon>
        <taxon>Cytophagales</taxon>
        <taxon>Roseivirgaceae</taxon>
        <taxon>Roseivirga</taxon>
    </lineage>
</organism>
<dbReference type="GeneID" id="99985206"/>
<proteinExistence type="predicted"/>
<name>A0A1I0MJ16_9BACT</name>
<reference evidence="3" key="1">
    <citation type="submission" date="2016-10" db="EMBL/GenBank/DDBJ databases">
        <authorList>
            <person name="Varghese N."/>
            <person name="Submissions S."/>
        </authorList>
    </citation>
    <scope>NUCLEOTIDE SEQUENCE [LARGE SCALE GENOMIC DNA]</scope>
    <source>
        <strain evidence="3">CGMCC 1.12402</strain>
    </source>
</reference>
<dbReference type="Proteomes" id="UP000199437">
    <property type="component" value="Unassembled WGS sequence"/>
</dbReference>
<gene>
    <name evidence="2" type="ORF">SAMN05216290_0445</name>
</gene>
<evidence type="ECO:0000256" key="1">
    <source>
        <dbReference type="SAM" id="MobiDB-lite"/>
    </source>
</evidence>
<dbReference type="AlphaFoldDB" id="A0A1I0MJ16"/>
<dbReference type="STRING" id="1267423.SAMN05216290_0445"/>
<accession>A0A1I0MJ16</accession>